<dbReference type="Proteomes" id="UP001433268">
    <property type="component" value="Unassembled WGS sequence"/>
</dbReference>
<proteinExistence type="predicted"/>
<evidence type="ECO:0000313" key="4">
    <source>
        <dbReference type="Proteomes" id="UP001433268"/>
    </source>
</evidence>
<name>A0ABR1XCF2_9PEZI</name>
<organism evidence="3 4">
    <name type="scientific">Apiospora hydei</name>
    <dbReference type="NCBI Taxonomy" id="1337664"/>
    <lineage>
        <taxon>Eukaryota</taxon>
        <taxon>Fungi</taxon>
        <taxon>Dikarya</taxon>
        <taxon>Ascomycota</taxon>
        <taxon>Pezizomycotina</taxon>
        <taxon>Sordariomycetes</taxon>
        <taxon>Xylariomycetidae</taxon>
        <taxon>Amphisphaeriales</taxon>
        <taxon>Apiosporaceae</taxon>
        <taxon>Apiospora</taxon>
    </lineage>
</organism>
<dbReference type="Gene3D" id="1.20.1280.50">
    <property type="match status" value="1"/>
</dbReference>
<dbReference type="GeneID" id="92038357"/>
<protein>
    <recommendedName>
        <fullName evidence="2">F-box domain-containing protein</fullName>
    </recommendedName>
</protein>
<dbReference type="CDD" id="cd09917">
    <property type="entry name" value="F-box_SF"/>
    <property type="match status" value="1"/>
</dbReference>
<dbReference type="InterPro" id="IPR001810">
    <property type="entry name" value="F-box_dom"/>
</dbReference>
<evidence type="ECO:0000313" key="3">
    <source>
        <dbReference type="EMBL" id="KAK8094297.1"/>
    </source>
</evidence>
<keyword evidence="4" id="KW-1185">Reference proteome</keyword>
<dbReference type="Pfam" id="PF12937">
    <property type="entry name" value="F-box-like"/>
    <property type="match status" value="1"/>
</dbReference>
<comment type="caution">
    <text evidence="3">The sequence shown here is derived from an EMBL/GenBank/DDBJ whole genome shotgun (WGS) entry which is preliminary data.</text>
</comment>
<evidence type="ECO:0000256" key="1">
    <source>
        <dbReference type="SAM" id="MobiDB-lite"/>
    </source>
</evidence>
<feature type="compositionally biased region" description="Low complexity" evidence="1">
    <location>
        <begin position="220"/>
        <end position="233"/>
    </location>
</feature>
<sequence length="241" mass="25339">MATKEAAPKTEEAMPRAEIKPHIEVPKMPSISQSSIADKVPQPPSALNIPELLESILLYLDEQTLLVTVQRVSKHWRDLIATSPRLQRKLFLLPDDSAAAARDPRPNPLLAAAFPLLLRRHPLAAPAQPTTSPPPDRLGQVGPARGLAADHGPAQRRREPPLPAPAVAAPLDRAARLRPPARQLAPHARAPAARARLRGAHADVARAPAAVAAAVAPRRLAAGAADAGSAHGRVSGVPGGD</sequence>
<feature type="domain" description="F-box" evidence="2">
    <location>
        <begin position="50"/>
        <end position="92"/>
    </location>
</feature>
<dbReference type="SUPFAM" id="SSF81383">
    <property type="entry name" value="F-box domain"/>
    <property type="match status" value="1"/>
</dbReference>
<accession>A0ABR1XCF2</accession>
<feature type="region of interest" description="Disordered" evidence="1">
    <location>
        <begin position="1"/>
        <end position="25"/>
    </location>
</feature>
<feature type="region of interest" description="Disordered" evidence="1">
    <location>
        <begin position="220"/>
        <end position="241"/>
    </location>
</feature>
<feature type="region of interest" description="Disordered" evidence="1">
    <location>
        <begin position="125"/>
        <end position="165"/>
    </location>
</feature>
<dbReference type="InterPro" id="IPR036047">
    <property type="entry name" value="F-box-like_dom_sf"/>
</dbReference>
<dbReference type="EMBL" id="JAQQWN010000002">
    <property type="protein sequence ID" value="KAK8094297.1"/>
    <property type="molecule type" value="Genomic_DNA"/>
</dbReference>
<reference evidence="3 4" key="1">
    <citation type="submission" date="2023-01" db="EMBL/GenBank/DDBJ databases">
        <title>Analysis of 21 Apiospora genomes using comparative genomics revels a genus with tremendous synthesis potential of carbohydrate active enzymes and secondary metabolites.</title>
        <authorList>
            <person name="Sorensen T."/>
        </authorList>
    </citation>
    <scope>NUCLEOTIDE SEQUENCE [LARGE SCALE GENOMIC DNA]</scope>
    <source>
        <strain evidence="3 4">CBS 114990</strain>
    </source>
</reference>
<evidence type="ECO:0000259" key="2">
    <source>
        <dbReference type="Pfam" id="PF12937"/>
    </source>
</evidence>
<gene>
    <name evidence="3" type="ORF">PG997_000982</name>
</gene>
<dbReference type="RefSeq" id="XP_066675070.1">
    <property type="nucleotide sequence ID" value="XM_066805297.1"/>
</dbReference>